<name>A0A392TII1_9FABA</name>
<proteinExistence type="predicted"/>
<evidence type="ECO:0000313" key="1">
    <source>
        <dbReference type="EMBL" id="MCI60762.1"/>
    </source>
</evidence>
<dbReference type="EMBL" id="LXQA010587623">
    <property type="protein sequence ID" value="MCI60762.1"/>
    <property type="molecule type" value="Genomic_DNA"/>
</dbReference>
<protein>
    <submittedName>
        <fullName evidence="1">Heat shock transcription factor</fullName>
    </submittedName>
</protein>
<dbReference type="AlphaFoldDB" id="A0A392TII1"/>
<keyword evidence="2" id="KW-1185">Reference proteome</keyword>
<sequence>MGFEIDYFHRAPPRELTPAGGWWGQTQIGHMGFGNDCGVGPRPLTVVSPAPVMGGGNSESRTERVVFNEMAAENSKLPPY</sequence>
<feature type="non-terminal residue" evidence="1">
    <location>
        <position position="80"/>
    </location>
</feature>
<dbReference type="Proteomes" id="UP000265520">
    <property type="component" value="Unassembled WGS sequence"/>
</dbReference>
<organism evidence="1 2">
    <name type="scientific">Trifolium medium</name>
    <dbReference type="NCBI Taxonomy" id="97028"/>
    <lineage>
        <taxon>Eukaryota</taxon>
        <taxon>Viridiplantae</taxon>
        <taxon>Streptophyta</taxon>
        <taxon>Embryophyta</taxon>
        <taxon>Tracheophyta</taxon>
        <taxon>Spermatophyta</taxon>
        <taxon>Magnoliopsida</taxon>
        <taxon>eudicotyledons</taxon>
        <taxon>Gunneridae</taxon>
        <taxon>Pentapetalae</taxon>
        <taxon>rosids</taxon>
        <taxon>fabids</taxon>
        <taxon>Fabales</taxon>
        <taxon>Fabaceae</taxon>
        <taxon>Papilionoideae</taxon>
        <taxon>50 kb inversion clade</taxon>
        <taxon>NPAAA clade</taxon>
        <taxon>Hologalegina</taxon>
        <taxon>IRL clade</taxon>
        <taxon>Trifolieae</taxon>
        <taxon>Trifolium</taxon>
    </lineage>
</organism>
<keyword evidence="1" id="KW-0346">Stress response</keyword>
<evidence type="ECO:0000313" key="2">
    <source>
        <dbReference type="Proteomes" id="UP000265520"/>
    </source>
</evidence>
<reference evidence="1 2" key="1">
    <citation type="journal article" date="2018" name="Front. Plant Sci.">
        <title>Red Clover (Trifolium pratense) and Zigzag Clover (T. medium) - A Picture of Genomic Similarities and Differences.</title>
        <authorList>
            <person name="Dluhosova J."/>
            <person name="Istvanek J."/>
            <person name="Nedelnik J."/>
            <person name="Repkova J."/>
        </authorList>
    </citation>
    <scope>NUCLEOTIDE SEQUENCE [LARGE SCALE GENOMIC DNA]</scope>
    <source>
        <strain evidence="2">cv. 10/8</strain>
        <tissue evidence="1">Leaf</tissue>
    </source>
</reference>
<accession>A0A392TII1</accession>
<comment type="caution">
    <text evidence="1">The sequence shown here is derived from an EMBL/GenBank/DDBJ whole genome shotgun (WGS) entry which is preliminary data.</text>
</comment>